<dbReference type="Pfam" id="PF06259">
    <property type="entry name" value="Abhydrolase_8"/>
    <property type="match status" value="1"/>
</dbReference>
<evidence type="ECO:0000313" key="4">
    <source>
        <dbReference type="Proteomes" id="UP000642284"/>
    </source>
</evidence>
<keyword evidence="4" id="KW-1185">Reference proteome</keyword>
<evidence type="ECO:0000256" key="1">
    <source>
        <dbReference type="SAM" id="MobiDB-lite"/>
    </source>
</evidence>
<gene>
    <name evidence="3" type="ORF">H9Y04_18625</name>
</gene>
<feature type="compositionally biased region" description="Basic and acidic residues" evidence="1">
    <location>
        <begin position="586"/>
        <end position="603"/>
    </location>
</feature>
<dbReference type="RefSeq" id="WP_187814990.1">
    <property type="nucleotide sequence ID" value="NZ_JACTVJ010000007.1"/>
</dbReference>
<protein>
    <recommendedName>
        <fullName evidence="2">DUF1023 domain-containing protein</fullName>
    </recommendedName>
</protein>
<name>A0ABR7SGG2_9ACTN</name>
<feature type="region of interest" description="Disordered" evidence="1">
    <location>
        <begin position="558"/>
        <end position="642"/>
    </location>
</feature>
<comment type="caution">
    <text evidence="3">The sequence shown here is derived from an EMBL/GenBank/DDBJ whole genome shotgun (WGS) entry which is preliminary data.</text>
</comment>
<dbReference type="InterPro" id="IPR010427">
    <property type="entry name" value="DUF1023"/>
</dbReference>
<evidence type="ECO:0000259" key="2">
    <source>
        <dbReference type="Pfam" id="PF06259"/>
    </source>
</evidence>
<feature type="compositionally biased region" description="Basic and acidic residues" evidence="1">
    <location>
        <begin position="610"/>
        <end position="623"/>
    </location>
</feature>
<dbReference type="Proteomes" id="UP000642284">
    <property type="component" value="Unassembled WGS sequence"/>
</dbReference>
<feature type="region of interest" description="Disordered" evidence="1">
    <location>
        <begin position="134"/>
        <end position="153"/>
    </location>
</feature>
<dbReference type="EMBL" id="JACTVJ010000007">
    <property type="protein sequence ID" value="MBC9714575.1"/>
    <property type="molecule type" value="Genomic_DNA"/>
</dbReference>
<reference evidence="3 4" key="1">
    <citation type="submission" date="2020-08" db="EMBL/GenBank/DDBJ databases">
        <title>Genemic of Streptomyces polyaspartic.</title>
        <authorList>
            <person name="Liu W."/>
        </authorList>
    </citation>
    <scope>NUCLEOTIDE SEQUENCE [LARGE SCALE GENOMIC DNA]</scope>
    <source>
        <strain evidence="3 4">TRM66268-LWL</strain>
    </source>
</reference>
<sequence length="691" mass="74727">MLTWQQLRDLDCGKLDNAADGWASLSRTADDARDRVDTDMVARVGKTQEGEAAKAAVKRLRRLSDNYRYVHREAALIRGTLDSLAFELRTPQRDLKQALDEAAERGFSVDAKGWVTYPSSRSKYGDAEVPGGTVVGRIDPLSPRPSASGRLDSGSEDLIAGTNPQRAFAEGVADRIARAVADAIRIDERYNSALRKLRAAPGLTVNARTWEDVALDAGVVSGEISRYIESQVPVDKSPAERKAWWDGLSPAQRDEFLALAPEVIGNLDGIPATARDEANRAHLPMLIDQMEAAGGEDAKTMLTGLRRIEERLHEPTRPPMFLLGVGAEGNGRAIVSFGDPDKARNVSAYVPGLGTKLDEEFANGTVDRALHTAVGARRYDPSSASIVWLGYDAPQTSPGDLVSGESVMSEAQAAKGAPAYNEFMAGVSATNRNADPHVTAVGHSYGSLTVGLAAQREGGIPGADDIVLVGSPGTSADKASDLNVGKDHGGPLVSWAFGDLADQGDDNVWFGKDPASETFGAQRFLQARSAVGARIQLRHHLGAPRAHRHDEDLRRAAGCLPRTGPASVGEERLPDQVRGQGPGTPRDLRQDKGRLRDRPDHRRAAAGAHRGRDPPRRRVEGEAPHGTPQWPLLRERRRDPPPQCPLRLLVRRISRGIPEPGRVADLNPRIRCRLSAETLHTVARKDYAART</sequence>
<organism evidence="3 4">
    <name type="scientific">Streptomyces polyasparticus</name>
    <dbReference type="NCBI Taxonomy" id="2767826"/>
    <lineage>
        <taxon>Bacteria</taxon>
        <taxon>Bacillati</taxon>
        <taxon>Actinomycetota</taxon>
        <taxon>Actinomycetes</taxon>
        <taxon>Kitasatosporales</taxon>
        <taxon>Streptomycetaceae</taxon>
        <taxon>Streptomyces</taxon>
    </lineage>
</organism>
<feature type="domain" description="DUF1023" evidence="2">
    <location>
        <begin position="329"/>
        <end position="486"/>
    </location>
</feature>
<proteinExistence type="predicted"/>
<accession>A0ABR7SGG2</accession>
<evidence type="ECO:0000313" key="3">
    <source>
        <dbReference type="EMBL" id="MBC9714575.1"/>
    </source>
</evidence>